<evidence type="ECO:0008006" key="4">
    <source>
        <dbReference type="Google" id="ProtNLM"/>
    </source>
</evidence>
<feature type="transmembrane region" description="Helical" evidence="1">
    <location>
        <begin position="287"/>
        <end position="304"/>
    </location>
</feature>
<evidence type="ECO:0000313" key="3">
    <source>
        <dbReference type="Proteomes" id="UP000054988"/>
    </source>
</evidence>
<dbReference type="Proteomes" id="UP000054988">
    <property type="component" value="Unassembled WGS sequence"/>
</dbReference>
<sequence>MPSDSEDVAPELSTRLIIVVPMLNLSVMYFVYGKFSVRAQRRWKMTLFLSLGLYVLLFCTCIYMMRNRQQGNERRNWSLYLSLTVALFVFSTAFVVVYTIDAVYQAFIFFTAVKAQDYQLLVDYWMFSAELIVATSLKMFLAILLNITAECMLIHRCYLIWGFQKWVAIPLIVASVITNVAGLVGTTIDTIGDSNSASNLALYDVGGDITLAYQIALSPAMNSILTLLTAGRIWWIHRQVRAYIRKDKLIYSILRIILESGSLYPVLSIVGLVLRNTTTSHTLPLDFFPLVTLSAGISPTLIMVRTKLSENVVRLEDQVSGICFASRSAPREGTTTVSRVLVRSIGNLSMTAAELEGGHEGRVVDGKESQTTAV</sequence>
<dbReference type="EMBL" id="LATX01001018">
    <property type="protein sequence ID" value="KTB44030.1"/>
    <property type="molecule type" value="Genomic_DNA"/>
</dbReference>
<feature type="transmembrane region" description="Helical" evidence="1">
    <location>
        <begin position="166"/>
        <end position="191"/>
    </location>
</feature>
<keyword evidence="1" id="KW-0812">Transmembrane</keyword>
<name>A0A0W0G661_MONRR</name>
<keyword evidence="1" id="KW-0472">Membrane</keyword>
<feature type="transmembrane region" description="Helical" evidence="1">
    <location>
        <begin position="256"/>
        <end position="275"/>
    </location>
</feature>
<reference evidence="2 3" key="1">
    <citation type="submission" date="2015-12" db="EMBL/GenBank/DDBJ databases">
        <title>Draft genome sequence of Moniliophthora roreri, the causal agent of frosty pod rot of cacao.</title>
        <authorList>
            <person name="Aime M.C."/>
            <person name="Diaz-Valderrama J.R."/>
            <person name="Kijpornyongpan T."/>
            <person name="Phillips-Mora W."/>
        </authorList>
    </citation>
    <scope>NUCLEOTIDE SEQUENCE [LARGE SCALE GENOMIC DNA]</scope>
    <source>
        <strain evidence="2 3">MCA 2952</strain>
    </source>
</reference>
<comment type="caution">
    <text evidence="2">The sequence shown here is derived from an EMBL/GenBank/DDBJ whole genome shotgun (WGS) entry which is preliminary data.</text>
</comment>
<gene>
    <name evidence="2" type="ORF">WG66_3400</name>
</gene>
<protein>
    <recommendedName>
        <fullName evidence="4">Integral membrane protein</fullName>
    </recommendedName>
</protein>
<feature type="transmembrane region" description="Helical" evidence="1">
    <location>
        <begin position="211"/>
        <end position="235"/>
    </location>
</feature>
<feature type="transmembrane region" description="Helical" evidence="1">
    <location>
        <begin position="12"/>
        <end position="33"/>
    </location>
</feature>
<feature type="transmembrane region" description="Helical" evidence="1">
    <location>
        <begin position="45"/>
        <end position="65"/>
    </location>
</feature>
<evidence type="ECO:0000313" key="2">
    <source>
        <dbReference type="EMBL" id="KTB44030.1"/>
    </source>
</evidence>
<feature type="transmembrane region" description="Helical" evidence="1">
    <location>
        <begin position="124"/>
        <end position="145"/>
    </location>
</feature>
<proteinExistence type="predicted"/>
<accession>A0A0W0G661</accession>
<keyword evidence="1" id="KW-1133">Transmembrane helix</keyword>
<organism evidence="2 3">
    <name type="scientific">Moniliophthora roreri</name>
    <name type="common">Frosty pod rot fungus</name>
    <name type="synonym">Monilia roreri</name>
    <dbReference type="NCBI Taxonomy" id="221103"/>
    <lineage>
        <taxon>Eukaryota</taxon>
        <taxon>Fungi</taxon>
        <taxon>Dikarya</taxon>
        <taxon>Basidiomycota</taxon>
        <taxon>Agaricomycotina</taxon>
        <taxon>Agaricomycetes</taxon>
        <taxon>Agaricomycetidae</taxon>
        <taxon>Agaricales</taxon>
        <taxon>Marasmiineae</taxon>
        <taxon>Marasmiaceae</taxon>
        <taxon>Moniliophthora</taxon>
    </lineage>
</organism>
<evidence type="ECO:0000256" key="1">
    <source>
        <dbReference type="SAM" id="Phobius"/>
    </source>
</evidence>
<dbReference type="AlphaFoldDB" id="A0A0W0G661"/>
<feature type="transmembrane region" description="Helical" evidence="1">
    <location>
        <begin position="77"/>
        <end position="104"/>
    </location>
</feature>